<dbReference type="RefSeq" id="WP_164270418.1">
    <property type="nucleotide sequence ID" value="NZ_JAAGMQ010000043.1"/>
</dbReference>
<evidence type="ECO:0000256" key="2">
    <source>
        <dbReference type="ARBA" id="ARBA00023015"/>
    </source>
</evidence>
<evidence type="ECO:0000256" key="4">
    <source>
        <dbReference type="ARBA" id="ARBA00023163"/>
    </source>
</evidence>
<protein>
    <submittedName>
        <fullName evidence="6">LysR family transcriptional regulator</fullName>
    </submittedName>
</protein>
<dbReference type="InterPro" id="IPR036390">
    <property type="entry name" value="WH_DNA-bd_sf"/>
</dbReference>
<dbReference type="InterPro" id="IPR005119">
    <property type="entry name" value="LysR_subst-bd"/>
</dbReference>
<dbReference type="Pfam" id="PF00126">
    <property type="entry name" value="HTH_1"/>
    <property type="match status" value="1"/>
</dbReference>
<reference evidence="6 7" key="1">
    <citation type="submission" date="2020-01" db="EMBL/GenBank/DDBJ databases">
        <title>Insect and environment-associated Actinomycetes.</title>
        <authorList>
            <person name="Currrie C."/>
            <person name="Chevrette M."/>
            <person name="Carlson C."/>
            <person name="Stubbendieck R."/>
            <person name="Wendt-Pienkowski E."/>
        </authorList>
    </citation>
    <scope>NUCLEOTIDE SEQUENCE [LARGE SCALE GENOMIC DNA]</scope>
    <source>
        <strain evidence="6 7">SID7739</strain>
    </source>
</reference>
<comment type="caution">
    <text evidence="6">The sequence shown here is derived from an EMBL/GenBank/DDBJ whole genome shotgun (WGS) entry which is preliminary data.</text>
</comment>
<dbReference type="SUPFAM" id="SSF53850">
    <property type="entry name" value="Periplasmic binding protein-like II"/>
    <property type="match status" value="1"/>
</dbReference>
<name>A0A6G3T5J7_9ACTN</name>
<organism evidence="6 7">
    <name type="scientific">Streptomyces rubrogriseus</name>
    <dbReference type="NCBI Taxonomy" id="194673"/>
    <lineage>
        <taxon>Bacteria</taxon>
        <taxon>Bacillati</taxon>
        <taxon>Actinomycetota</taxon>
        <taxon>Actinomycetes</taxon>
        <taxon>Kitasatosporales</taxon>
        <taxon>Streptomycetaceae</taxon>
        <taxon>Streptomyces</taxon>
        <taxon>Streptomyces violaceoruber group</taxon>
    </lineage>
</organism>
<dbReference type="InterPro" id="IPR000847">
    <property type="entry name" value="LysR_HTH_N"/>
</dbReference>
<dbReference type="GO" id="GO:0032993">
    <property type="term" value="C:protein-DNA complex"/>
    <property type="evidence" value="ECO:0007669"/>
    <property type="project" value="TreeGrafter"/>
</dbReference>
<sequence>MELRALHYFVTVAEELHFGRAAQRLNIVQSAVSQQISRLERGLGVQLLQRTSRRVRLTPAGERVLGAARETLAAAARVRVVAGEPAAALRIGTASCAMWRLDRALERLRVSERPAELELVDLPVAARVAAVRDGELDVALVRGTIASSAVTVVRAWSEPVHAVLARDHAAAGEPAVGPHHLDPRGLRLPARESDPPLHDALLAAVPVTPLRRPAGDLSNVLLEVGRDPEAWTLMPAEQLAGFRSERLLHVPFDPPATVDSHVVTSLATPESCVESYVAAFAD</sequence>
<evidence type="ECO:0000313" key="7">
    <source>
        <dbReference type="Proteomes" id="UP000475666"/>
    </source>
</evidence>
<comment type="similarity">
    <text evidence="1">Belongs to the LysR transcriptional regulatory family.</text>
</comment>
<dbReference type="PRINTS" id="PR00039">
    <property type="entry name" value="HTHLYSR"/>
</dbReference>
<accession>A0A6G3T5J7</accession>
<dbReference type="GO" id="GO:0003700">
    <property type="term" value="F:DNA-binding transcription factor activity"/>
    <property type="evidence" value="ECO:0007669"/>
    <property type="project" value="InterPro"/>
</dbReference>
<dbReference type="GO" id="GO:0003677">
    <property type="term" value="F:DNA binding"/>
    <property type="evidence" value="ECO:0007669"/>
    <property type="project" value="UniProtKB-KW"/>
</dbReference>
<keyword evidence="2" id="KW-0805">Transcription regulation</keyword>
<dbReference type="Proteomes" id="UP000475666">
    <property type="component" value="Unassembled WGS sequence"/>
</dbReference>
<dbReference type="PANTHER" id="PTHR30346">
    <property type="entry name" value="TRANSCRIPTIONAL DUAL REGULATOR HCAR-RELATED"/>
    <property type="match status" value="1"/>
</dbReference>
<dbReference type="FunFam" id="1.10.10.10:FF:000001">
    <property type="entry name" value="LysR family transcriptional regulator"/>
    <property type="match status" value="1"/>
</dbReference>
<evidence type="ECO:0000259" key="5">
    <source>
        <dbReference type="PROSITE" id="PS50931"/>
    </source>
</evidence>
<keyword evidence="3" id="KW-0238">DNA-binding</keyword>
<dbReference type="Pfam" id="PF03466">
    <property type="entry name" value="LysR_substrate"/>
    <property type="match status" value="1"/>
</dbReference>
<dbReference type="PROSITE" id="PS50931">
    <property type="entry name" value="HTH_LYSR"/>
    <property type="match status" value="1"/>
</dbReference>
<evidence type="ECO:0000256" key="3">
    <source>
        <dbReference type="ARBA" id="ARBA00023125"/>
    </source>
</evidence>
<dbReference type="PANTHER" id="PTHR30346:SF0">
    <property type="entry name" value="HCA OPERON TRANSCRIPTIONAL ACTIVATOR HCAR"/>
    <property type="match status" value="1"/>
</dbReference>
<dbReference type="SUPFAM" id="SSF46785">
    <property type="entry name" value="Winged helix' DNA-binding domain"/>
    <property type="match status" value="1"/>
</dbReference>
<dbReference type="AlphaFoldDB" id="A0A6G3T5J7"/>
<feature type="domain" description="HTH lysR-type" evidence="5">
    <location>
        <begin position="1"/>
        <end position="58"/>
    </location>
</feature>
<dbReference type="InterPro" id="IPR036388">
    <property type="entry name" value="WH-like_DNA-bd_sf"/>
</dbReference>
<keyword evidence="4" id="KW-0804">Transcription</keyword>
<gene>
    <name evidence="6" type="ORF">G3I66_01245</name>
</gene>
<evidence type="ECO:0000256" key="1">
    <source>
        <dbReference type="ARBA" id="ARBA00009437"/>
    </source>
</evidence>
<dbReference type="EMBL" id="JAAGMQ010000043">
    <property type="protein sequence ID" value="NEC31836.1"/>
    <property type="molecule type" value="Genomic_DNA"/>
</dbReference>
<proteinExistence type="inferred from homology"/>
<evidence type="ECO:0000313" key="6">
    <source>
        <dbReference type="EMBL" id="NEC31836.1"/>
    </source>
</evidence>
<dbReference type="Gene3D" id="1.10.10.10">
    <property type="entry name" value="Winged helix-like DNA-binding domain superfamily/Winged helix DNA-binding domain"/>
    <property type="match status" value="1"/>
</dbReference>
<dbReference type="Gene3D" id="3.40.190.10">
    <property type="entry name" value="Periplasmic binding protein-like II"/>
    <property type="match status" value="2"/>
</dbReference>